<dbReference type="Pfam" id="PF14632">
    <property type="entry name" value="SPT6_acidic"/>
    <property type="match status" value="1"/>
</dbReference>
<evidence type="ECO:0000313" key="2">
    <source>
        <dbReference type="EMBL" id="GMI67612.1"/>
    </source>
</evidence>
<evidence type="ECO:0000259" key="1">
    <source>
        <dbReference type="Pfam" id="PF14632"/>
    </source>
</evidence>
<sequence length="71" mass="8532">MFVSMFFRKAEDLDEDDYELLRENDVNVPKVSSKKFKRLKKAQRDLDEERFGITDDEFDGRMKGGRTGWYM</sequence>
<protein>
    <recommendedName>
        <fullName evidence="1">Spt6 acidic N-terminal domain-containing protein</fullName>
    </recommendedName>
</protein>
<evidence type="ECO:0000313" key="3">
    <source>
        <dbReference type="Proteomes" id="UP001165190"/>
    </source>
</evidence>
<keyword evidence="3" id="KW-1185">Reference proteome</keyword>
<dbReference type="Proteomes" id="UP001165190">
    <property type="component" value="Unassembled WGS sequence"/>
</dbReference>
<dbReference type="InterPro" id="IPR028083">
    <property type="entry name" value="Spt6_acidic_N_dom"/>
</dbReference>
<accession>A0A9W7GY01</accession>
<gene>
    <name evidence="2" type="ORF">HRI_000430500</name>
</gene>
<comment type="caution">
    <text evidence="2">The sequence shown here is derived from an EMBL/GenBank/DDBJ whole genome shotgun (WGS) entry which is preliminary data.</text>
</comment>
<dbReference type="AlphaFoldDB" id="A0A9W7GY01"/>
<reference evidence="2" key="1">
    <citation type="submission" date="2023-05" db="EMBL/GenBank/DDBJ databases">
        <title>Genome and transcriptome analyses reveal genes involved in the formation of fine ridges on petal epidermal cells in Hibiscus trionum.</title>
        <authorList>
            <person name="Koshimizu S."/>
            <person name="Masuda S."/>
            <person name="Ishii T."/>
            <person name="Shirasu K."/>
            <person name="Hoshino A."/>
            <person name="Arita M."/>
        </authorList>
    </citation>
    <scope>NUCLEOTIDE SEQUENCE</scope>
    <source>
        <strain evidence="2">Hamamatsu line</strain>
    </source>
</reference>
<organism evidence="2 3">
    <name type="scientific">Hibiscus trionum</name>
    <name type="common">Flower of an hour</name>
    <dbReference type="NCBI Taxonomy" id="183268"/>
    <lineage>
        <taxon>Eukaryota</taxon>
        <taxon>Viridiplantae</taxon>
        <taxon>Streptophyta</taxon>
        <taxon>Embryophyta</taxon>
        <taxon>Tracheophyta</taxon>
        <taxon>Spermatophyta</taxon>
        <taxon>Magnoliopsida</taxon>
        <taxon>eudicotyledons</taxon>
        <taxon>Gunneridae</taxon>
        <taxon>Pentapetalae</taxon>
        <taxon>rosids</taxon>
        <taxon>malvids</taxon>
        <taxon>Malvales</taxon>
        <taxon>Malvaceae</taxon>
        <taxon>Malvoideae</taxon>
        <taxon>Hibiscus</taxon>
    </lineage>
</organism>
<feature type="domain" description="Spt6 acidic N-terminal" evidence="1">
    <location>
        <begin position="9"/>
        <end position="45"/>
    </location>
</feature>
<dbReference type="EMBL" id="BSYR01000005">
    <property type="protein sequence ID" value="GMI67612.1"/>
    <property type="molecule type" value="Genomic_DNA"/>
</dbReference>
<name>A0A9W7GY01_HIBTR</name>
<proteinExistence type="predicted"/>